<dbReference type="InterPro" id="IPR002181">
    <property type="entry name" value="Fibrinogen_a/b/g_C_dom"/>
</dbReference>
<feature type="domain" description="Sushi" evidence="5">
    <location>
        <begin position="769"/>
        <end position="832"/>
    </location>
</feature>
<dbReference type="FunFam" id="3.90.215.10:FF:000001">
    <property type="entry name" value="Tenascin isoform 1"/>
    <property type="match status" value="1"/>
</dbReference>
<protein>
    <submittedName>
        <fullName evidence="8 9">Uncharacterized protein LOC109484728 isoform X1</fullName>
    </submittedName>
</protein>
<organism evidence="7 8">
    <name type="scientific">Branchiostoma belcheri</name>
    <name type="common">Amphioxus</name>
    <dbReference type="NCBI Taxonomy" id="7741"/>
    <lineage>
        <taxon>Eukaryota</taxon>
        <taxon>Metazoa</taxon>
        <taxon>Chordata</taxon>
        <taxon>Cephalochordata</taxon>
        <taxon>Leptocardii</taxon>
        <taxon>Amphioxiformes</taxon>
        <taxon>Branchiostomatidae</taxon>
        <taxon>Branchiostoma</taxon>
    </lineage>
</organism>
<keyword evidence="3" id="KW-0768">Sushi</keyword>
<evidence type="ECO:0000256" key="4">
    <source>
        <dbReference type="SAM" id="SignalP"/>
    </source>
</evidence>
<proteinExistence type="predicted"/>
<dbReference type="RefSeq" id="XP_019643648.1">
    <property type="nucleotide sequence ID" value="XM_019788089.1"/>
</dbReference>
<dbReference type="Proteomes" id="UP000515135">
    <property type="component" value="Unplaced"/>
</dbReference>
<accession>A0A6P5ANP5</accession>
<evidence type="ECO:0000256" key="3">
    <source>
        <dbReference type="PROSITE-ProRule" id="PRU00302"/>
    </source>
</evidence>
<feature type="signal peptide" evidence="4">
    <location>
        <begin position="1"/>
        <end position="18"/>
    </location>
</feature>
<dbReference type="NCBIfam" id="NF040941">
    <property type="entry name" value="GGGWT_bact"/>
    <property type="match status" value="1"/>
</dbReference>
<keyword evidence="7" id="KW-1185">Reference proteome</keyword>
<dbReference type="KEGG" id="bbel:109484728"/>
<dbReference type="InterPro" id="IPR035976">
    <property type="entry name" value="Sushi/SCR/CCP_sf"/>
</dbReference>
<dbReference type="CDD" id="cd00087">
    <property type="entry name" value="FReD"/>
    <property type="match status" value="1"/>
</dbReference>
<dbReference type="OrthoDB" id="10396916at2759"/>
<dbReference type="Gene3D" id="3.90.215.10">
    <property type="entry name" value="Gamma Fibrinogen, chain A, domain 1"/>
    <property type="match status" value="1"/>
</dbReference>
<dbReference type="PROSITE" id="PS00514">
    <property type="entry name" value="FIBRINOGEN_C_1"/>
    <property type="match status" value="1"/>
</dbReference>
<keyword evidence="1 4" id="KW-0732">Signal</keyword>
<comment type="caution">
    <text evidence="3">Lacks conserved residue(s) required for the propagation of feature annotation.</text>
</comment>
<sequence length="1123" mass="127683">MEGRCFLFLLFLLVPALTQDSPCPDGWVDIDDCCYYFSEDKVSYSAAKYECEEYLDGDLVAFDDCDEMEQITSIGEPCPYWVHPTTDLDCLGEEPEYENKYICKIDKETDCEAYCGGSCWEEGAIGCAWPFGSRSNDPRCSCPDGYFCCVPTNGTTCVGHCPGGECIDPDPNMANGGCTGVWKDPEECSCPYDQRCCCPQVTECENYCYGMCKYYYEECTGDYEWVSDGASCSCEGDKRCCVPKTPSCRTSCEGKCIDEDDPCDGQWMDPDLCPCPDFGRCCCKNDTSTTEPPPTECPMTDPPLSTDEHGCGLPEVASIPDDKVFDFEGMYETLTYAESDEDAADTKFDQVKEEFEKLSYKDGDTLSSMSGDLTEAVRAERDAWVLQYTDPDTGFEISIMLPGFDPRTGVLPEDLDLSGLSVSVEFRARLDLLRQRYLALRLSVNIQAFLPDCDLIIEVELNVYFRLVRVPLVLITCVTIECEAIIIVPVICYTQTWYWVGEPYCDWYLVTRCYVKYLIIHLTWWVRVWWITAFPPWAIQPLPECPDPDLGAIAPYEGFNRRFLDMAMDNFRSRISDDMSTELRVDEFSFVYEAELQDRDNTALLDMDGSVTDAVNGARDMWILTFRESEGDMETSILLENFDPTVDELPDEYELGDLSAFGAYSQRYLLLFSQRYREMRASVSLRLIFPTDCGPGFFSLQLNARFTLRRLPFFLLACWEIEFTEFLIVPVPCFEIWIICGIKVVIPVIKVIIIRRTYWFGLWVFIPRPDCPWPPPAKPGSCIEMGFPTGRNNGDIVRYECKPGFQRCKGRETLVCWKGQWRPQGNQLECGPACPPHPPAGYGAYRVRCVRTNANWLGAKENCVYRCYRGWVRWTGSYNRICRRGVWTGSQLVCFPPWNRPVFPHDCQDIKNMDPSLDSGIYMIYPSGPEPGFLVYCDMETDGGGWTVFQRRQDGSVDFYRDWDDYKHGFPADNMTGEFWLGNDKIHRLTVQRNYALRVDLEADDGDTAYAEYSWFGVNFDGDNYRATIAGYSGTAGDSMLSTTAGLSLNGMEFSTYDDDNDNEADGSCAVRFHGAWWYNACGESNLNGEYGGTDFGKGVVWNSFRGMRESLKFTEMKVRPVT</sequence>
<dbReference type="SUPFAM" id="SSF56496">
    <property type="entry name" value="Fibrinogen C-terminal domain-like"/>
    <property type="match status" value="1"/>
</dbReference>
<keyword evidence="2" id="KW-1015">Disulfide bond</keyword>
<dbReference type="SUPFAM" id="SSF56436">
    <property type="entry name" value="C-type lectin-like"/>
    <property type="match status" value="1"/>
</dbReference>
<dbReference type="InterPro" id="IPR016186">
    <property type="entry name" value="C-type_lectin-like/link_sf"/>
</dbReference>
<reference evidence="8 9" key="1">
    <citation type="submission" date="2025-04" db="UniProtKB">
        <authorList>
            <consortium name="RefSeq"/>
        </authorList>
    </citation>
    <scope>IDENTIFICATION</scope>
    <source>
        <tissue evidence="8 9">Gonad</tissue>
    </source>
</reference>
<evidence type="ECO:0000313" key="9">
    <source>
        <dbReference type="RefSeq" id="XP_019643648.1"/>
    </source>
</evidence>
<dbReference type="InterPro" id="IPR014716">
    <property type="entry name" value="Fibrinogen_a/b/g_C_1"/>
</dbReference>
<dbReference type="GO" id="GO:0005615">
    <property type="term" value="C:extracellular space"/>
    <property type="evidence" value="ECO:0007669"/>
    <property type="project" value="TreeGrafter"/>
</dbReference>
<dbReference type="AlphaFoldDB" id="A0A6P5ANP5"/>
<evidence type="ECO:0000256" key="1">
    <source>
        <dbReference type="ARBA" id="ARBA00022729"/>
    </source>
</evidence>
<dbReference type="PANTHER" id="PTHR19143">
    <property type="entry name" value="FIBRINOGEN/TENASCIN/ANGIOPOEITIN"/>
    <property type="match status" value="1"/>
</dbReference>
<dbReference type="RefSeq" id="XP_019643646.1">
    <property type="nucleotide sequence ID" value="XM_019788087.1"/>
</dbReference>
<evidence type="ECO:0000313" key="8">
    <source>
        <dbReference type="RefSeq" id="XP_019643646.1"/>
    </source>
</evidence>
<dbReference type="InterPro" id="IPR000436">
    <property type="entry name" value="Sushi_SCR_CCP_dom"/>
</dbReference>
<feature type="domain" description="Fibrinogen C-terminal" evidence="6">
    <location>
        <begin position="898"/>
        <end position="1123"/>
    </location>
</feature>
<dbReference type="InterPro" id="IPR020837">
    <property type="entry name" value="Fibrinogen_CS"/>
</dbReference>
<dbReference type="Gene3D" id="3.10.100.10">
    <property type="entry name" value="Mannose-Binding Protein A, subunit A"/>
    <property type="match status" value="1"/>
</dbReference>
<dbReference type="GeneID" id="109484728"/>
<gene>
    <name evidence="8 9" type="primary">LOC109484728</name>
</gene>
<dbReference type="InterPro" id="IPR016187">
    <property type="entry name" value="CTDL_fold"/>
</dbReference>
<dbReference type="PROSITE" id="PS51406">
    <property type="entry name" value="FIBRINOGEN_C_2"/>
    <property type="match status" value="1"/>
</dbReference>
<evidence type="ECO:0000259" key="6">
    <source>
        <dbReference type="PROSITE" id="PS51406"/>
    </source>
</evidence>
<dbReference type="SMART" id="SM00186">
    <property type="entry name" value="FBG"/>
    <property type="match status" value="1"/>
</dbReference>
<dbReference type="SUPFAM" id="SSF57535">
    <property type="entry name" value="Complement control module/SCR domain"/>
    <property type="match status" value="1"/>
</dbReference>
<evidence type="ECO:0000256" key="2">
    <source>
        <dbReference type="ARBA" id="ARBA00023157"/>
    </source>
</evidence>
<dbReference type="PANTHER" id="PTHR19143:SF458">
    <property type="entry name" value="FIBRINOGEN C-TERMINAL DOMAIN-CONTAINING PROTEIN-RELATED"/>
    <property type="match status" value="1"/>
</dbReference>
<dbReference type="InterPro" id="IPR050373">
    <property type="entry name" value="Fibrinogen_C-term_domain"/>
</dbReference>
<feature type="chain" id="PRO_5044647749" evidence="4">
    <location>
        <begin position="19"/>
        <end position="1123"/>
    </location>
</feature>
<dbReference type="PROSITE" id="PS50923">
    <property type="entry name" value="SUSHI"/>
    <property type="match status" value="1"/>
</dbReference>
<name>A0A6P5ANP5_BRABE</name>
<evidence type="ECO:0000259" key="5">
    <source>
        <dbReference type="PROSITE" id="PS50923"/>
    </source>
</evidence>
<dbReference type="InterPro" id="IPR036056">
    <property type="entry name" value="Fibrinogen-like_C"/>
</dbReference>
<evidence type="ECO:0000313" key="7">
    <source>
        <dbReference type="Proteomes" id="UP000515135"/>
    </source>
</evidence>
<dbReference type="Pfam" id="PF00147">
    <property type="entry name" value="Fibrinogen_C"/>
    <property type="match status" value="1"/>
</dbReference>